<protein>
    <recommendedName>
        <fullName evidence="3">Nucleotidyltransferase</fullName>
    </recommendedName>
</protein>
<comment type="caution">
    <text evidence="1">The sequence shown here is derived from an EMBL/GenBank/DDBJ whole genome shotgun (WGS) entry which is preliminary data.</text>
</comment>
<sequence length="245" mass="27381">MLKFARAEHQIISEMLGAMNRGFLLDNKCWFGGGTAIVLKLGEYRQSMDIDFLCSDIDGYRRLRMAAMSDGIGALFSSKVESLREVKADQYGIRALLRYNGQPIKFEIVREGRIEIDGFLDQELGVPILAPADMFAEKLLANADRCMDPAVNYRDALDIGMLIKGFGNIPNTALAKVDRAYGADIEKRAVWVVNRLCDLDELRRASDAVQMKNETALEAIGFFRDECRRIWPTASIDTPSSVSPS</sequence>
<dbReference type="Proteomes" id="UP000093111">
    <property type="component" value="Unassembled WGS sequence"/>
</dbReference>
<dbReference type="STRING" id="1612624.ADU59_24410"/>
<dbReference type="OrthoDB" id="5508069at2"/>
<dbReference type="AlphaFoldDB" id="A0A1C7NV29"/>
<organism evidence="1 2">
    <name type="scientific">Pararhizobium polonicum</name>
    <dbReference type="NCBI Taxonomy" id="1612624"/>
    <lineage>
        <taxon>Bacteria</taxon>
        <taxon>Pseudomonadati</taxon>
        <taxon>Pseudomonadota</taxon>
        <taxon>Alphaproteobacteria</taxon>
        <taxon>Hyphomicrobiales</taxon>
        <taxon>Rhizobiaceae</taxon>
        <taxon>Rhizobium/Agrobacterium group</taxon>
        <taxon>Pararhizobium</taxon>
    </lineage>
</organism>
<dbReference type="PATRIC" id="fig|1612624.7.peg.2583"/>
<evidence type="ECO:0008006" key="3">
    <source>
        <dbReference type="Google" id="ProtNLM"/>
    </source>
</evidence>
<evidence type="ECO:0000313" key="1">
    <source>
        <dbReference type="EMBL" id="OBZ92871.1"/>
    </source>
</evidence>
<dbReference type="Gene3D" id="3.10.450.620">
    <property type="entry name" value="JHP933, nucleotidyltransferase-like core domain"/>
    <property type="match status" value="1"/>
</dbReference>
<dbReference type="InterPro" id="IPR014942">
    <property type="entry name" value="AbiEii"/>
</dbReference>
<name>A0A1C7NV29_9HYPH</name>
<proteinExistence type="predicted"/>
<gene>
    <name evidence="1" type="ORF">ADU59_24410</name>
</gene>
<dbReference type="Pfam" id="PF08843">
    <property type="entry name" value="AbiEii"/>
    <property type="match status" value="1"/>
</dbReference>
<accession>A0A1C7NV29</accession>
<keyword evidence="2" id="KW-1185">Reference proteome</keyword>
<evidence type="ECO:0000313" key="2">
    <source>
        <dbReference type="Proteomes" id="UP000093111"/>
    </source>
</evidence>
<dbReference type="EMBL" id="LGLV01000017">
    <property type="protein sequence ID" value="OBZ92871.1"/>
    <property type="molecule type" value="Genomic_DNA"/>
</dbReference>
<reference evidence="1 2" key="1">
    <citation type="journal article" date="2016" name="Syst. Appl. Microbiol.">
        <title>Pararhizobium polonicum sp. nov. isolated from tumors on stone fruit rootstocks.</title>
        <authorList>
            <person name="Pulawska J."/>
            <person name="Kuzmanovic N."/>
            <person name="Willems A."/>
            <person name="Pothier J.F."/>
        </authorList>
    </citation>
    <scope>NUCLEOTIDE SEQUENCE [LARGE SCALE GENOMIC DNA]</scope>
    <source>
        <strain evidence="1 2">F5.1</strain>
    </source>
</reference>